<protein>
    <submittedName>
        <fullName evidence="1">Uncharacterized protein</fullName>
    </submittedName>
</protein>
<evidence type="ECO:0000313" key="2">
    <source>
        <dbReference type="Proteomes" id="UP000033722"/>
    </source>
</evidence>
<name>A0A0F3PZZ5_ANAPH</name>
<gene>
    <name evidence="1" type="ORF">APHCRT_0828</name>
</gene>
<comment type="caution">
    <text evidence="1">The sequence shown here is derived from an EMBL/GenBank/DDBJ whole genome shotgun (WGS) entry which is preliminary data.</text>
</comment>
<reference evidence="1 2" key="1">
    <citation type="submission" date="2015-01" db="EMBL/GenBank/DDBJ databases">
        <title>Genome Sequencing of Rickettsiales.</title>
        <authorList>
            <person name="Daugherty S.C."/>
            <person name="Su Q."/>
            <person name="Abolude K."/>
            <person name="Beier-Sexton M."/>
            <person name="Carlyon J.A."/>
            <person name="Carter R."/>
            <person name="Day N.P."/>
            <person name="Dumler S.J."/>
            <person name="Dyachenko V."/>
            <person name="Godinez A."/>
            <person name="Kurtti T.J."/>
            <person name="Lichay M."/>
            <person name="Mullins K.E."/>
            <person name="Ott S."/>
            <person name="Pappas-Brown V."/>
            <person name="Paris D.H."/>
            <person name="Patel P."/>
            <person name="Richards A.L."/>
            <person name="Sadzewicz L."/>
            <person name="Sears K."/>
            <person name="Seidman D."/>
            <person name="Sengamalay N."/>
            <person name="Stenos J."/>
            <person name="Tallon L.J."/>
            <person name="Vincent G."/>
            <person name="Fraser C.M."/>
            <person name="Munderloh U."/>
            <person name="Dunning-Hotopp J.C."/>
        </authorList>
    </citation>
    <scope>NUCLEOTIDE SEQUENCE [LARGE SCALE GENOMIC DNA]</scope>
    <source>
        <strain evidence="1 2">CRT53-1</strain>
    </source>
</reference>
<dbReference type="EMBL" id="LAOD01000017">
    <property type="protein sequence ID" value="KJV85965.1"/>
    <property type="molecule type" value="Genomic_DNA"/>
</dbReference>
<accession>A0A0F3PZZ5</accession>
<sequence>METSRLGGMRFIHKRLSSISKGVYKEVENLLNNLDCNSS</sequence>
<dbReference type="AlphaFoldDB" id="A0A0F3PZZ5"/>
<organism evidence="1 2">
    <name type="scientific">Anaplasma phagocytophilum str. CRT53-1</name>
    <dbReference type="NCBI Taxonomy" id="1359157"/>
    <lineage>
        <taxon>Bacteria</taxon>
        <taxon>Pseudomonadati</taxon>
        <taxon>Pseudomonadota</taxon>
        <taxon>Alphaproteobacteria</taxon>
        <taxon>Rickettsiales</taxon>
        <taxon>Anaplasmataceae</taxon>
        <taxon>Anaplasma</taxon>
        <taxon>phagocytophilum group</taxon>
    </lineage>
</organism>
<evidence type="ECO:0000313" key="1">
    <source>
        <dbReference type="EMBL" id="KJV85965.1"/>
    </source>
</evidence>
<dbReference type="Proteomes" id="UP000033722">
    <property type="component" value="Unassembled WGS sequence"/>
</dbReference>
<proteinExistence type="predicted"/>